<dbReference type="PROSITE" id="PS51674">
    <property type="entry name" value="4FE4S_WBL"/>
    <property type="match status" value="1"/>
</dbReference>
<keyword evidence="8 11" id="KW-0238">DNA-binding</keyword>
<proteinExistence type="inferred from homology"/>
<evidence type="ECO:0000256" key="12">
    <source>
        <dbReference type="SAM" id="MobiDB-lite"/>
    </source>
</evidence>
<evidence type="ECO:0000256" key="3">
    <source>
        <dbReference type="ARBA" id="ARBA00022485"/>
    </source>
</evidence>
<dbReference type="GO" id="GO:0045454">
    <property type="term" value="P:cell redox homeostasis"/>
    <property type="evidence" value="ECO:0007669"/>
    <property type="project" value="TreeGrafter"/>
</dbReference>
<evidence type="ECO:0000256" key="6">
    <source>
        <dbReference type="ARBA" id="ARBA00023014"/>
    </source>
</evidence>
<dbReference type="GO" id="GO:0035731">
    <property type="term" value="F:dinitrosyl-iron complex binding"/>
    <property type="evidence" value="ECO:0007669"/>
    <property type="project" value="UniProtKB-UniRule"/>
</dbReference>
<feature type="binding site" evidence="11">
    <location>
        <position position="118"/>
    </location>
    <ligand>
        <name>[4Fe-4S] cluster</name>
        <dbReference type="ChEBI" id="CHEBI:49883"/>
    </ligand>
</feature>
<comment type="caution">
    <text evidence="14">The sequence shown here is derived from an EMBL/GenBank/DDBJ whole genome shotgun (WGS) entry which is preliminary data.</text>
</comment>
<keyword evidence="10 11" id="KW-0804">Transcription</keyword>
<dbReference type="HAMAP" id="MF_01479">
    <property type="entry name" value="WhiB"/>
    <property type="match status" value="1"/>
</dbReference>
<dbReference type="EMBL" id="QRCM01000001">
    <property type="protein sequence ID" value="TXG90083.1"/>
    <property type="molecule type" value="Genomic_DNA"/>
</dbReference>
<dbReference type="GO" id="GO:0047134">
    <property type="term" value="F:protein-disulfide reductase [NAD(P)H] activity"/>
    <property type="evidence" value="ECO:0007669"/>
    <property type="project" value="TreeGrafter"/>
</dbReference>
<accession>A0A6P2CC09</accession>
<feature type="binding site" evidence="11">
    <location>
        <position position="81"/>
    </location>
    <ligand>
        <name>[4Fe-4S] cluster</name>
        <dbReference type="ChEBI" id="CHEBI:49883"/>
    </ligand>
</feature>
<dbReference type="GO" id="GO:0051539">
    <property type="term" value="F:4 iron, 4 sulfur cluster binding"/>
    <property type="evidence" value="ECO:0007669"/>
    <property type="project" value="UniProtKB-UniRule"/>
</dbReference>
<dbReference type="PANTHER" id="PTHR38839">
    <property type="entry name" value="TRANSCRIPTIONAL REGULATOR WHID-RELATED"/>
    <property type="match status" value="1"/>
</dbReference>
<dbReference type="Proteomes" id="UP000471120">
    <property type="component" value="Unassembled WGS sequence"/>
</dbReference>
<sequence length="177" mass="19350">MAVPVTVSVIAQHTRCCSPGRDCRPGRDSSSGKGAELRKESTMTVELTRTDPMRTETIRPATDTTRPCADPGEEWKDQGSCAALRHSSTDFFPEHRGTDNRVASAVAVCRGCPVAAQCLAYALTHDERWGIWGGVNMHGVGDVRRAVLREQLEQRSRAARSAAWCAGITPRSELSRR</sequence>
<comment type="PTM">
    <text evidence="11">The Fe-S cluster can be nitrosylated by nitric oxide (NO).</text>
</comment>
<keyword evidence="11" id="KW-0963">Cytoplasm</keyword>
<keyword evidence="6 11" id="KW-0411">Iron-sulfur</keyword>
<dbReference type="GO" id="GO:0003677">
    <property type="term" value="F:DNA binding"/>
    <property type="evidence" value="ECO:0007669"/>
    <property type="project" value="UniProtKB-UniRule"/>
</dbReference>
<evidence type="ECO:0000256" key="11">
    <source>
        <dbReference type="HAMAP-Rule" id="MF_01479"/>
    </source>
</evidence>
<evidence type="ECO:0000256" key="10">
    <source>
        <dbReference type="ARBA" id="ARBA00023163"/>
    </source>
</evidence>
<feature type="region of interest" description="Disordered" evidence="12">
    <location>
        <begin position="21"/>
        <end position="41"/>
    </location>
</feature>
<evidence type="ECO:0000256" key="2">
    <source>
        <dbReference type="ARBA" id="ARBA00006597"/>
    </source>
</evidence>
<evidence type="ECO:0000256" key="4">
    <source>
        <dbReference type="ARBA" id="ARBA00022723"/>
    </source>
</evidence>
<keyword evidence="7 11" id="KW-0805">Transcription regulation</keyword>
<evidence type="ECO:0000256" key="1">
    <source>
        <dbReference type="ARBA" id="ARBA00004496"/>
    </source>
</evidence>
<dbReference type="GO" id="GO:0046872">
    <property type="term" value="F:metal ion binding"/>
    <property type="evidence" value="ECO:0007669"/>
    <property type="project" value="UniProtKB-KW"/>
</dbReference>
<comment type="subcellular location">
    <subcellularLocation>
        <location evidence="1 11">Cytoplasm</location>
    </subcellularLocation>
</comment>
<keyword evidence="5 11" id="KW-0408">Iron</keyword>
<dbReference type="AlphaFoldDB" id="A0A6P2CC09"/>
<dbReference type="InterPro" id="IPR003482">
    <property type="entry name" value="Whib"/>
</dbReference>
<evidence type="ECO:0000313" key="14">
    <source>
        <dbReference type="EMBL" id="TXG90083.1"/>
    </source>
</evidence>
<name>A0A6P2CC09_9NOCA</name>
<evidence type="ECO:0000259" key="13">
    <source>
        <dbReference type="PROSITE" id="PS51674"/>
    </source>
</evidence>
<dbReference type="Pfam" id="PF02467">
    <property type="entry name" value="Whib"/>
    <property type="match status" value="1"/>
</dbReference>
<protein>
    <recommendedName>
        <fullName evidence="11">Transcriptional regulator WhiB</fullName>
    </recommendedName>
</protein>
<comment type="cofactor">
    <cofactor evidence="11">
        <name>[4Fe-4S] cluster</name>
        <dbReference type="ChEBI" id="CHEBI:49883"/>
    </cofactor>
    <text evidence="11">Binds 1 [4Fe-4S] cluster per subunit. Following nitrosylation of the [4Fe-4S] cluster binds 1 [4Fe-8(NO)] cluster per subunit.</text>
</comment>
<comment type="function">
    <text evidence="11">Acts as a transcriptional regulator. Probably redox-responsive. The apo- but not holo-form probably binds DNA.</text>
</comment>
<dbReference type="GO" id="GO:0045892">
    <property type="term" value="P:negative regulation of DNA-templated transcription"/>
    <property type="evidence" value="ECO:0007669"/>
    <property type="project" value="TreeGrafter"/>
</dbReference>
<organism evidence="14 15">
    <name type="scientific">Rhodococcus rhodnii</name>
    <dbReference type="NCBI Taxonomy" id="38312"/>
    <lineage>
        <taxon>Bacteria</taxon>
        <taxon>Bacillati</taxon>
        <taxon>Actinomycetota</taxon>
        <taxon>Actinomycetes</taxon>
        <taxon>Mycobacteriales</taxon>
        <taxon>Nocardiaceae</taxon>
        <taxon>Rhodococcus</taxon>
    </lineage>
</organism>
<comment type="similarity">
    <text evidence="2 11">Belongs to the WhiB family.</text>
</comment>
<dbReference type="InterPro" id="IPR034768">
    <property type="entry name" value="4FE4S_WBL"/>
</dbReference>
<keyword evidence="9 11" id="KW-1015">Disulfide bond</keyword>
<reference evidence="14 15" key="1">
    <citation type="submission" date="2018-07" db="EMBL/GenBank/DDBJ databases">
        <title>Genome sequence of Rhodococcus rhodnii ATCC 35071 from Rhodnius prolixus.</title>
        <authorList>
            <person name="Patel V."/>
            <person name="Vogel K.J."/>
        </authorList>
    </citation>
    <scope>NUCLEOTIDE SEQUENCE [LARGE SCALE GENOMIC DNA]</scope>
    <source>
        <strain evidence="14 15">ATCC 35071</strain>
    </source>
</reference>
<evidence type="ECO:0000256" key="7">
    <source>
        <dbReference type="ARBA" id="ARBA00023015"/>
    </source>
</evidence>
<dbReference type="GO" id="GO:0005737">
    <property type="term" value="C:cytoplasm"/>
    <property type="evidence" value="ECO:0007669"/>
    <property type="project" value="UniProtKB-SubCell"/>
</dbReference>
<feature type="binding site" evidence="11">
    <location>
        <position position="109"/>
    </location>
    <ligand>
        <name>[4Fe-4S] cluster</name>
        <dbReference type="ChEBI" id="CHEBI:49883"/>
    </ligand>
</feature>
<evidence type="ECO:0000256" key="9">
    <source>
        <dbReference type="ARBA" id="ARBA00023157"/>
    </source>
</evidence>
<comment type="PTM">
    <text evidence="11">Upon Fe-S cluster removal intramolecular disulfide bonds are formed.</text>
</comment>
<evidence type="ECO:0000256" key="8">
    <source>
        <dbReference type="ARBA" id="ARBA00023125"/>
    </source>
</evidence>
<gene>
    <name evidence="11" type="primary">whiB</name>
    <name evidence="14" type="ORF">DW322_07480</name>
</gene>
<keyword evidence="3 11" id="KW-0004">4Fe-4S</keyword>
<feature type="domain" description="4Fe-4S Wbl-type" evidence="13">
    <location>
        <begin position="80"/>
        <end position="142"/>
    </location>
</feature>
<evidence type="ECO:0000256" key="5">
    <source>
        <dbReference type="ARBA" id="ARBA00023004"/>
    </source>
</evidence>
<keyword evidence="4 11" id="KW-0479">Metal-binding</keyword>
<evidence type="ECO:0000313" key="15">
    <source>
        <dbReference type="Proteomes" id="UP000471120"/>
    </source>
</evidence>
<feature type="binding site" evidence="11">
    <location>
        <position position="112"/>
    </location>
    <ligand>
        <name>[4Fe-4S] cluster</name>
        <dbReference type="ChEBI" id="CHEBI:49883"/>
    </ligand>
</feature>